<feature type="non-terminal residue" evidence="1">
    <location>
        <position position="107"/>
    </location>
</feature>
<protein>
    <submittedName>
        <fullName evidence="1">Uncharacterized protein</fullName>
    </submittedName>
</protein>
<evidence type="ECO:0000313" key="2">
    <source>
        <dbReference type="Proteomes" id="UP001634394"/>
    </source>
</evidence>
<evidence type="ECO:0000313" key="1">
    <source>
        <dbReference type="EMBL" id="KAL3856607.1"/>
    </source>
</evidence>
<reference evidence="1 2" key="1">
    <citation type="submission" date="2024-11" db="EMBL/GenBank/DDBJ databases">
        <title>Chromosome-level genome assembly of the freshwater bivalve Anodonta woodiana.</title>
        <authorList>
            <person name="Chen X."/>
        </authorList>
    </citation>
    <scope>NUCLEOTIDE SEQUENCE [LARGE SCALE GENOMIC DNA]</scope>
    <source>
        <strain evidence="1">MN2024</strain>
        <tissue evidence="1">Gills</tissue>
    </source>
</reference>
<dbReference type="Proteomes" id="UP001634394">
    <property type="component" value="Unassembled WGS sequence"/>
</dbReference>
<dbReference type="EMBL" id="JBJQND010000013">
    <property type="protein sequence ID" value="KAL3856607.1"/>
    <property type="molecule type" value="Genomic_DNA"/>
</dbReference>
<gene>
    <name evidence="1" type="ORF">ACJMK2_011342</name>
</gene>
<proteinExistence type="predicted"/>
<sequence length="107" mass="12792">MENLTSFTRTCLHSSQREFYLLYPYQFTFESRRILPPSPILVYIRVVENFTSFTKNQFTFESWRILPPLPIPVYIRVVENFTSFCIFVYIGVMRNFTSFTHTSLHSS</sequence>
<keyword evidence="2" id="KW-1185">Reference proteome</keyword>
<dbReference type="AlphaFoldDB" id="A0ABD3V4M3"/>
<organism evidence="1 2">
    <name type="scientific">Sinanodonta woodiana</name>
    <name type="common">Chinese pond mussel</name>
    <name type="synonym">Anodonta woodiana</name>
    <dbReference type="NCBI Taxonomy" id="1069815"/>
    <lineage>
        <taxon>Eukaryota</taxon>
        <taxon>Metazoa</taxon>
        <taxon>Spiralia</taxon>
        <taxon>Lophotrochozoa</taxon>
        <taxon>Mollusca</taxon>
        <taxon>Bivalvia</taxon>
        <taxon>Autobranchia</taxon>
        <taxon>Heteroconchia</taxon>
        <taxon>Palaeoheterodonta</taxon>
        <taxon>Unionida</taxon>
        <taxon>Unionoidea</taxon>
        <taxon>Unionidae</taxon>
        <taxon>Unioninae</taxon>
        <taxon>Sinanodonta</taxon>
    </lineage>
</organism>
<accession>A0ABD3V4M3</accession>
<name>A0ABD3V4M3_SINWO</name>
<comment type="caution">
    <text evidence="1">The sequence shown here is derived from an EMBL/GenBank/DDBJ whole genome shotgun (WGS) entry which is preliminary data.</text>
</comment>